<evidence type="ECO:0000313" key="2">
    <source>
        <dbReference type="EMBL" id="SDA62428.1"/>
    </source>
</evidence>
<evidence type="ECO:0000256" key="1">
    <source>
        <dbReference type="SAM" id="Phobius"/>
    </source>
</evidence>
<evidence type="ECO:0000313" key="3">
    <source>
        <dbReference type="EMBL" id="WGO86659.1"/>
    </source>
</evidence>
<gene>
    <name evidence="3" type="ORF">QEJ78_04250</name>
    <name evidence="2" type="ORF">SAMN02983011_01762</name>
</gene>
<keyword evidence="1" id="KW-0812">Transmembrane</keyword>
<dbReference type="AlphaFoldDB" id="A0AAX3UGB7"/>
<keyword evidence="4" id="KW-1185">Reference proteome</keyword>
<evidence type="ECO:0008006" key="6">
    <source>
        <dbReference type="Google" id="ProtNLM"/>
    </source>
</evidence>
<feature type="transmembrane region" description="Helical" evidence="1">
    <location>
        <begin position="160"/>
        <end position="177"/>
    </location>
</feature>
<feature type="transmembrane region" description="Helical" evidence="1">
    <location>
        <begin position="184"/>
        <end position="201"/>
    </location>
</feature>
<dbReference type="EMBL" id="FMXC01000022">
    <property type="protein sequence ID" value="SDA62428.1"/>
    <property type="molecule type" value="Genomic_DNA"/>
</dbReference>
<dbReference type="EMBL" id="CP123735">
    <property type="protein sequence ID" value="WGO86659.1"/>
    <property type="molecule type" value="Genomic_DNA"/>
</dbReference>
<keyword evidence="1" id="KW-1133">Transmembrane helix</keyword>
<reference evidence="2 4" key="1">
    <citation type="submission" date="2016-10" db="EMBL/GenBank/DDBJ databases">
        <authorList>
            <person name="Varghese N."/>
            <person name="Submissions S."/>
        </authorList>
    </citation>
    <scope>NUCLEOTIDE SEQUENCE [LARGE SCALE GENOMIC DNA]</scope>
    <source>
        <strain evidence="2 4">ATCC 43761</strain>
    </source>
</reference>
<feature type="transmembrane region" description="Helical" evidence="1">
    <location>
        <begin position="81"/>
        <end position="101"/>
    </location>
</feature>
<organism evidence="3 5">
    <name type="scientific">Lactobacillus kefiranofaciens</name>
    <dbReference type="NCBI Taxonomy" id="267818"/>
    <lineage>
        <taxon>Bacteria</taxon>
        <taxon>Bacillati</taxon>
        <taxon>Bacillota</taxon>
        <taxon>Bacilli</taxon>
        <taxon>Lactobacillales</taxon>
        <taxon>Lactobacillaceae</taxon>
        <taxon>Lactobacillus</taxon>
    </lineage>
</organism>
<evidence type="ECO:0000313" key="4">
    <source>
        <dbReference type="Proteomes" id="UP000181860"/>
    </source>
</evidence>
<reference evidence="3" key="2">
    <citation type="journal article" date="2022" name="Food Funct.">
        <title>Lactobacillus kefiranofaciens ZW18 from Kefir enhances the anti-tumor effect of anti-programmed cell death 1 (PD-1) immunotherapy by modulating the gut microbiota.</title>
        <authorList>
            <person name="Zhao J."/>
            <person name="Wang Y."/>
            <person name="Wang J."/>
            <person name="Lv M."/>
            <person name="Zhou C."/>
            <person name="Jia L."/>
            <person name="Geng W."/>
        </authorList>
    </citation>
    <scope>NUCLEOTIDE SEQUENCE</scope>
    <source>
        <strain evidence="3">ZW18</strain>
    </source>
</reference>
<feature type="transmembrane region" description="Helical" evidence="1">
    <location>
        <begin position="107"/>
        <end position="128"/>
    </location>
</feature>
<evidence type="ECO:0000313" key="5">
    <source>
        <dbReference type="Proteomes" id="UP001242513"/>
    </source>
</evidence>
<feature type="transmembrane region" description="Helical" evidence="1">
    <location>
        <begin position="135"/>
        <end position="154"/>
    </location>
</feature>
<sequence length="202" mass="23321">MKVNDLKKWNWQKIALACYSYIVILLTVYLMIRFQILKHAVILSSAAFLHFHRFYDTSMQIKTGNYSYFQTNYGFNHSGRIFNAMYGPFFAYLNGLVLLLVHNWFNFQILSIFAVFLIAGIGIYQLALKAKVNHVIAVLLAVIYLQFGIVVGILKFNFMAWGAALAPYAIIHVIYMVEDKQRPIHWFSLAIIMSIVSQVHVL</sequence>
<dbReference type="Proteomes" id="UP000181860">
    <property type="component" value="Unassembled WGS sequence"/>
</dbReference>
<feature type="transmembrane region" description="Helical" evidence="1">
    <location>
        <begin position="14"/>
        <end position="32"/>
    </location>
</feature>
<reference evidence="3" key="3">
    <citation type="submission" date="2023-04" db="EMBL/GenBank/DDBJ databases">
        <authorList>
            <person name="Wang Y."/>
        </authorList>
    </citation>
    <scope>NUCLEOTIDE SEQUENCE</scope>
    <source>
        <strain evidence="3">ZW18</strain>
    </source>
</reference>
<name>A0AAX3UGB7_9LACO</name>
<dbReference type="RefSeq" id="WP_013853795.1">
    <property type="nucleotide sequence ID" value="NZ_CP123735.1"/>
</dbReference>
<dbReference type="Proteomes" id="UP001242513">
    <property type="component" value="Chromosome"/>
</dbReference>
<proteinExistence type="predicted"/>
<protein>
    <recommendedName>
        <fullName evidence="6">Cell division protein</fullName>
    </recommendedName>
</protein>
<accession>A0AAX3UGB7</accession>
<keyword evidence="1" id="KW-0472">Membrane</keyword>